<dbReference type="InterPro" id="IPR029787">
    <property type="entry name" value="Nucleotide_cyclase"/>
</dbReference>
<dbReference type="OrthoDB" id="229671at2"/>
<dbReference type="RefSeq" id="WP_062065056.1">
    <property type="nucleotide sequence ID" value="NZ_CP013264.1"/>
</dbReference>
<accession>A0A0S3F026</accession>
<keyword evidence="3" id="KW-1185">Reference proteome</keyword>
<dbReference type="GO" id="GO:0035556">
    <property type="term" value="P:intracellular signal transduction"/>
    <property type="evidence" value="ECO:0007669"/>
    <property type="project" value="InterPro"/>
</dbReference>
<proteinExistence type="predicted"/>
<dbReference type="SUPFAM" id="SSF55073">
    <property type="entry name" value="Nucleotide cyclase"/>
    <property type="match status" value="2"/>
</dbReference>
<sequence>MAKKVWKSETTDKRVATRLKEVETVEIKDYVRDTDLHGLARNKAYRVDGVHVYADILNLGEMLQSTEVEGETCHKRTLRFLNLHYRAVYRIIAAVDAIQVDFHNQRLHLVVAKPYGDEAARVHKAVAIGQLIMDVLAKTGEDGDEKIPAAKVRVGIDTGLALAVRNGRRGSSEPLFLGVPANHAAKRAGGGTATGIYLSNEARGAIGLDAVDDEDVSALTAVEVGDSQEEAALAVTADGIVRDWKKDLEANPIGKFSFSGHTPPFADLDLEVLTPGNSRRNNAISVYADIDGFTAYVADHIDDDDDAMDVVRALHVLRAELDAVLTEDFGGRKIRFIGDCVHGVIGEGTAQTTDTEASASTAILCAGGLRSGFDRALELLEDEDIDVAGLGIAIGLDAGPVALTRLGMKGSMIRCATGRAILASELEQRRCAGDETAVGSVAYGWCSAAGQEIFGSSRKRSGLTYEVALEELADEGDATAAAAKVAKTAMSMALLEPVIAAPADAVPSAFRFPNRDATPTKPAGFA</sequence>
<evidence type="ECO:0000313" key="3">
    <source>
        <dbReference type="Proteomes" id="UP000056968"/>
    </source>
</evidence>
<dbReference type="KEGG" id="sbd:ATN00_12480"/>
<dbReference type="GO" id="GO:0009190">
    <property type="term" value="P:cyclic nucleotide biosynthetic process"/>
    <property type="evidence" value="ECO:0007669"/>
    <property type="project" value="InterPro"/>
</dbReference>
<dbReference type="InterPro" id="IPR001054">
    <property type="entry name" value="A/G_cyclase"/>
</dbReference>
<dbReference type="EMBL" id="CP013264">
    <property type="protein sequence ID" value="ALR20995.1"/>
    <property type="molecule type" value="Genomic_DNA"/>
</dbReference>
<dbReference type="PROSITE" id="PS50125">
    <property type="entry name" value="GUANYLATE_CYCLASE_2"/>
    <property type="match status" value="2"/>
</dbReference>
<dbReference type="GO" id="GO:0004016">
    <property type="term" value="F:adenylate cyclase activity"/>
    <property type="evidence" value="ECO:0007669"/>
    <property type="project" value="UniProtKB-ARBA"/>
</dbReference>
<dbReference type="Proteomes" id="UP000056968">
    <property type="component" value="Chromosome"/>
</dbReference>
<organism evidence="2 3">
    <name type="scientific">Sphingobium baderi</name>
    <dbReference type="NCBI Taxonomy" id="1332080"/>
    <lineage>
        <taxon>Bacteria</taxon>
        <taxon>Pseudomonadati</taxon>
        <taxon>Pseudomonadota</taxon>
        <taxon>Alphaproteobacteria</taxon>
        <taxon>Sphingomonadales</taxon>
        <taxon>Sphingomonadaceae</taxon>
        <taxon>Sphingobium</taxon>
    </lineage>
</organism>
<evidence type="ECO:0000313" key="2">
    <source>
        <dbReference type="EMBL" id="ALR20995.1"/>
    </source>
</evidence>
<reference evidence="2 3" key="1">
    <citation type="submission" date="2015-11" db="EMBL/GenBank/DDBJ databases">
        <title>A Two-component Flavoprotein Monooxygenase System MeaXY Responsible for para-Hydroxylation of 2-Methyl-6-ethylaniline and 2,6-Diethylaniline in Sphingobium baderi DE-13.</title>
        <authorList>
            <person name="Cheng M."/>
            <person name="Meng Q."/>
            <person name="Yang Y."/>
            <person name="Chu C."/>
            <person name="Yan X."/>
            <person name="He J."/>
            <person name="Li S."/>
        </authorList>
    </citation>
    <scope>NUCLEOTIDE SEQUENCE [LARGE SCALE GENOMIC DNA]</scope>
    <source>
        <strain evidence="2 3">DE-13</strain>
    </source>
</reference>
<evidence type="ECO:0000259" key="1">
    <source>
        <dbReference type="PROSITE" id="PS50125"/>
    </source>
</evidence>
<dbReference type="Gene3D" id="3.30.70.1230">
    <property type="entry name" value="Nucleotide cyclase"/>
    <property type="match status" value="2"/>
</dbReference>
<protein>
    <submittedName>
        <fullName evidence="2">Transcriptional regulator</fullName>
    </submittedName>
</protein>
<feature type="domain" description="Guanylate cyclase" evidence="1">
    <location>
        <begin position="284"/>
        <end position="427"/>
    </location>
</feature>
<dbReference type="AlphaFoldDB" id="A0A0S3F026"/>
<dbReference type="STRING" id="1332080.ATN00_12480"/>
<feature type="domain" description="Guanylate cyclase" evidence="1">
    <location>
        <begin position="50"/>
        <end position="188"/>
    </location>
</feature>
<name>A0A0S3F026_9SPHN</name>
<dbReference type="Pfam" id="PF00211">
    <property type="entry name" value="Guanylate_cyc"/>
    <property type="match status" value="1"/>
</dbReference>
<gene>
    <name evidence="2" type="ORF">ATN00_12480</name>
</gene>